<feature type="region of interest" description="Disordered" evidence="1">
    <location>
        <begin position="76"/>
        <end position="99"/>
    </location>
</feature>
<name>H2KNJ8_CLOSI</name>
<sequence>MPHSCVSEIPTYNELATLFLCDLGIHAHREDSKCHQSHRHPGQDDGNIVKRVTLNHLCQQTDILSATPITSKPFLCDEHPRGRRPLNDKNKANPGSLRKSLDSVHQSVIPCILEKFSQTSLSVAYRWHLSFKRRTKPTSMGTLTRFSIRLNMKTALRSVGGITGSNNEFCYEPSSGTPSDDWFHRYQDLFMVDFSTQDSRQDAEIPNQLLSRIKQDPSMMLQAINSQCHRQLNLNNDIAMVQLGRHGGS</sequence>
<protein>
    <submittedName>
        <fullName evidence="2">Uncharacterized protein</fullName>
    </submittedName>
</protein>
<dbReference type="EMBL" id="DF142837">
    <property type="protein sequence ID" value="GAA27317.1"/>
    <property type="molecule type" value="Genomic_DNA"/>
</dbReference>
<evidence type="ECO:0000313" key="2">
    <source>
        <dbReference type="EMBL" id="GAA27317.1"/>
    </source>
</evidence>
<reference evidence="2" key="1">
    <citation type="journal article" date="2011" name="Genome Biol.">
        <title>The draft genome of the carcinogenic human liver fluke Clonorchis sinensis.</title>
        <authorList>
            <person name="Wang X."/>
            <person name="Chen W."/>
            <person name="Huang Y."/>
            <person name="Sun J."/>
            <person name="Men J."/>
            <person name="Liu H."/>
            <person name="Luo F."/>
            <person name="Guo L."/>
            <person name="Lv X."/>
            <person name="Deng C."/>
            <person name="Zhou C."/>
            <person name="Fan Y."/>
            <person name="Li X."/>
            <person name="Huang L."/>
            <person name="Hu Y."/>
            <person name="Liang C."/>
            <person name="Hu X."/>
            <person name="Xu J."/>
            <person name="Yu X."/>
        </authorList>
    </citation>
    <scope>NUCLEOTIDE SEQUENCE [LARGE SCALE GENOMIC DNA]</scope>
    <source>
        <strain evidence="2">Henan</strain>
    </source>
</reference>
<evidence type="ECO:0000313" key="3">
    <source>
        <dbReference type="Proteomes" id="UP000008909"/>
    </source>
</evidence>
<accession>H2KNJ8</accession>
<gene>
    <name evidence="2" type="ORF">CLF_100302</name>
</gene>
<evidence type="ECO:0000256" key="1">
    <source>
        <dbReference type="SAM" id="MobiDB-lite"/>
    </source>
</evidence>
<dbReference type="Proteomes" id="UP000008909">
    <property type="component" value="Unassembled WGS sequence"/>
</dbReference>
<feature type="compositionally biased region" description="Basic and acidic residues" evidence="1">
    <location>
        <begin position="76"/>
        <end position="91"/>
    </location>
</feature>
<organism evidence="2 3">
    <name type="scientific">Clonorchis sinensis</name>
    <name type="common">Chinese liver fluke</name>
    <dbReference type="NCBI Taxonomy" id="79923"/>
    <lineage>
        <taxon>Eukaryota</taxon>
        <taxon>Metazoa</taxon>
        <taxon>Spiralia</taxon>
        <taxon>Lophotrochozoa</taxon>
        <taxon>Platyhelminthes</taxon>
        <taxon>Trematoda</taxon>
        <taxon>Digenea</taxon>
        <taxon>Opisthorchiida</taxon>
        <taxon>Opisthorchiata</taxon>
        <taxon>Opisthorchiidae</taxon>
        <taxon>Clonorchis</taxon>
    </lineage>
</organism>
<dbReference type="AlphaFoldDB" id="H2KNJ8"/>
<proteinExistence type="predicted"/>
<reference key="2">
    <citation type="submission" date="2011-10" db="EMBL/GenBank/DDBJ databases">
        <title>The genome and transcriptome sequence of Clonorchis sinensis provide insights into the carcinogenic liver fluke.</title>
        <authorList>
            <person name="Wang X."/>
            <person name="Huang Y."/>
            <person name="Chen W."/>
            <person name="Liu H."/>
            <person name="Guo L."/>
            <person name="Chen Y."/>
            <person name="Luo F."/>
            <person name="Zhou W."/>
            <person name="Sun J."/>
            <person name="Mao Q."/>
            <person name="Liang P."/>
            <person name="Zhou C."/>
            <person name="Tian Y."/>
            <person name="Men J."/>
            <person name="Lv X."/>
            <person name="Huang L."/>
            <person name="Zhou J."/>
            <person name="Hu Y."/>
            <person name="Li R."/>
            <person name="Zhang F."/>
            <person name="Lei H."/>
            <person name="Li X."/>
            <person name="Hu X."/>
            <person name="Liang C."/>
            <person name="Xu J."/>
            <person name="Wu Z."/>
            <person name="Yu X."/>
        </authorList>
    </citation>
    <scope>NUCLEOTIDE SEQUENCE</scope>
    <source>
        <strain>Henan</strain>
    </source>
</reference>
<keyword evidence="3" id="KW-1185">Reference proteome</keyword>